<dbReference type="Proteomes" id="UP000023758">
    <property type="component" value="Unassembled WGS sequence"/>
</dbReference>
<sequence length="159" mass="18315">MSYDQELQLYELTVICQLYPAECPRSRNHIQPWRSAVWVLTQRQVEYLVSGRNPCIRSLPCSFATEWFARQTETNALMTHKRQSNNQKNAERHAEDNVVSIGRGERLRKQRHLRPQNPFQNIKPKLSMFSLPKLRRAEKHVGVAEAASASVIGLHPLGA</sequence>
<gene>
    <name evidence="1" type="ORF">H103_06858</name>
</gene>
<organism evidence="1">
    <name type="scientific">Trichophyton rubrum CBS 288.86</name>
    <dbReference type="NCBI Taxonomy" id="1215330"/>
    <lineage>
        <taxon>Eukaryota</taxon>
        <taxon>Fungi</taxon>
        <taxon>Dikarya</taxon>
        <taxon>Ascomycota</taxon>
        <taxon>Pezizomycotina</taxon>
        <taxon>Eurotiomycetes</taxon>
        <taxon>Eurotiomycetidae</taxon>
        <taxon>Onygenales</taxon>
        <taxon>Arthrodermataceae</taxon>
        <taxon>Trichophyton</taxon>
    </lineage>
</organism>
<reference evidence="1" key="1">
    <citation type="submission" date="2014-02" db="EMBL/GenBank/DDBJ databases">
        <title>The Genome Sequence of Trichophyton rubrum (morphotype fischeri) CBS 288.86.</title>
        <authorList>
            <consortium name="The Broad Institute Genomics Platform"/>
            <person name="Cuomo C.A."/>
            <person name="White T.C."/>
            <person name="Graser Y."/>
            <person name="Martinez-Rossi N."/>
            <person name="Heitman J."/>
            <person name="Young S.K."/>
            <person name="Zeng Q."/>
            <person name="Gargeya S."/>
            <person name="Abouelleil A."/>
            <person name="Alvarado L."/>
            <person name="Chapman S.B."/>
            <person name="Gainer-Dewar J."/>
            <person name="Goldberg J."/>
            <person name="Griggs A."/>
            <person name="Gujja S."/>
            <person name="Hansen M."/>
            <person name="Howarth C."/>
            <person name="Imamovic A."/>
            <person name="Larimer J."/>
            <person name="Martinez D."/>
            <person name="Murphy C."/>
            <person name="Pearson M.D."/>
            <person name="Persinoti G."/>
            <person name="Poon T."/>
            <person name="Priest M."/>
            <person name="Roberts A.D."/>
            <person name="Saif S."/>
            <person name="Shea T.D."/>
            <person name="Sykes S.N."/>
            <person name="Wortman J."/>
            <person name="Nusbaum C."/>
            <person name="Birren B."/>
        </authorList>
    </citation>
    <scope>NUCLEOTIDE SEQUENCE [LARGE SCALE GENOMIC DNA]</scope>
    <source>
        <strain evidence="1">CBS 288.86</strain>
    </source>
</reference>
<evidence type="ECO:0000313" key="1">
    <source>
        <dbReference type="EMBL" id="EZF49654.1"/>
    </source>
</evidence>
<dbReference type="EMBL" id="KK207900">
    <property type="protein sequence ID" value="EZF49654.1"/>
    <property type="molecule type" value="Genomic_DNA"/>
</dbReference>
<proteinExistence type="predicted"/>
<dbReference type="AlphaFoldDB" id="A0A022VUP7"/>
<dbReference type="HOGENOM" id="CLU_115070_0_0_1"/>
<protein>
    <submittedName>
        <fullName evidence="1">Uncharacterized protein</fullName>
    </submittedName>
</protein>
<accession>A0A022VUP7</accession>
<name>A0A022VUP7_TRIRU</name>